<dbReference type="Pfam" id="PF08221">
    <property type="entry name" value="HTH_9"/>
    <property type="match status" value="1"/>
</dbReference>
<comment type="similarity">
    <text evidence="2 9">Belongs to the RNA polymerase beta chain family.</text>
</comment>
<evidence type="ECO:0000256" key="3">
    <source>
        <dbReference type="ARBA" id="ARBA00011206"/>
    </source>
</evidence>
<feature type="domain" description="RNA polymerase III Rpc82 C -terminal" evidence="11">
    <location>
        <begin position="193"/>
        <end position="493"/>
    </location>
</feature>
<feature type="compositionally biased region" description="Acidic residues" evidence="10">
    <location>
        <begin position="426"/>
        <end position="437"/>
    </location>
</feature>
<comment type="function">
    <text evidence="8 9">DNA-dependent RNA polymerase catalyzes the transcription of DNA into RNA using the four ribonucleoside triphosphates as substrates. Specific core component of RNA polymerase III which synthesizes small RNAs, such as 5S rRNA and tRNAs.</text>
</comment>
<evidence type="ECO:0000256" key="6">
    <source>
        <dbReference type="ARBA" id="ARBA00023163"/>
    </source>
</evidence>
<evidence type="ECO:0000256" key="5">
    <source>
        <dbReference type="ARBA" id="ARBA00022478"/>
    </source>
</evidence>
<protein>
    <recommendedName>
        <fullName evidence="4 9">DNA-directed RNA polymerase III subunit RPC3</fullName>
        <shortName evidence="9">RNA polymerase III subunit C3</shortName>
    </recommendedName>
</protein>
<dbReference type="AlphaFoldDB" id="A0A9N9KRI7"/>
<feature type="domain" description="RNA polymerase III subunit RPC82-related helix-turn-helix" evidence="12">
    <location>
        <begin position="9"/>
        <end position="65"/>
    </location>
</feature>
<feature type="region of interest" description="Disordered" evidence="10">
    <location>
        <begin position="412"/>
        <end position="447"/>
    </location>
</feature>
<reference evidence="14" key="1">
    <citation type="submission" date="2021-07" db="EMBL/GenBank/DDBJ databases">
        <authorList>
            <person name="Durling M."/>
        </authorList>
    </citation>
    <scope>NUCLEOTIDE SEQUENCE</scope>
</reference>
<dbReference type="SUPFAM" id="SSF46785">
    <property type="entry name" value="Winged helix' DNA-binding domain"/>
    <property type="match status" value="1"/>
</dbReference>
<comment type="subunit">
    <text evidence="3 9">Component of the RNA polymerase III (Pol III) complex consisting of 17 subunits.</text>
</comment>
<dbReference type="PANTHER" id="PTHR12949">
    <property type="entry name" value="RNA POLYMERASE III DNA DIRECTED -RELATED"/>
    <property type="match status" value="1"/>
</dbReference>
<name>A0A9N9KRI7_9HELO</name>
<keyword evidence="15" id="KW-1185">Reference proteome</keyword>
<dbReference type="Pfam" id="PF05645">
    <property type="entry name" value="RNA_pol_Rpc82"/>
    <property type="match status" value="1"/>
</dbReference>
<dbReference type="GO" id="GO:0006351">
    <property type="term" value="P:DNA-templated transcription"/>
    <property type="evidence" value="ECO:0007669"/>
    <property type="project" value="InterPro"/>
</dbReference>
<organism evidence="14 15">
    <name type="scientific">Hymenoscyphus fraxineus</name>
    <dbReference type="NCBI Taxonomy" id="746836"/>
    <lineage>
        <taxon>Eukaryota</taxon>
        <taxon>Fungi</taxon>
        <taxon>Dikarya</taxon>
        <taxon>Ascomycota</taxon>
        <taxon>Pezizomycotina</taxon>
        <taxon>Leotiomycetes</taxon>
        <taxon>Helotiales</taxon>
        <taxon>Helotiaceae</taxon>
        <taxon>Hymenoscyphus</taxon>
    </lineage>
</organism>
<dbReference type="InterPro" id="IPR008806">
    <property type="entry name" value="RNA_pol_III_Rpc82_C"/>
</dbReference>
<evidence type="ECO:0000256" key="4">
    <source>
        <dbReference type="ARBA" id="ARBA00016689"/>
    </source>
</evidence>
<dbReference type="InterPro" id="IPR055207">
    <property type="entry name" value="POLR3C_WHD"/>
</dbReference>
<dbReference type="InterPro" id="IPR013197">
    <property type="entry name" value="RNA_pol_III_RPC82-rel_HTH"/>
</dbReference>
<feature type="region of interest" description="Disordered" evidence="10">
    <location>
        <begin position="147"/>
        <end position="178"/>
    </location>
</feature>
<evidence type="ECO:0000256" key="8">
    <source>
        <dbReference type="ARBA" id="ARBA00025127"/>
    </source>
</evidence>
<keyword evidence="6 9" id="KW-0804">Transcription</keyword>
<evidence type="ECO:0000313" key="14">
    <source>
        <dbReference type="EMBL" id="CAG8952181.1"/>
    </source>
</evidence>
<dbReference type="InterPro" id="IPR036390">
    <property type="entry name" value="WH_DNA-bd_sf"/>
</dbReference>
<evidence type="ECO:0000259" key="13">
    <source>
        <dbReference type="Pfam" id="PF22536"/>
    </source>
</evidence>
<sequence length="663" mass="75348">MSGTKHAFELCAHLVNETYGELASRIFTILLRRGRLPISALTKHTRITSRALRHGLAVLIQQNLIYHISEKGEPTYYEANPDAAYALVRSGKIMNFIEDRYGSLARDVVKIILLLGHARISDVIAQYKSQKKEEAKLAKKAREEEIRRLEEEREEEEESEHPQTNGTKPHTGTNGVGAHVTIPTATDGQLNTILARLCEDGFIEKVVKGMFQSPADTFNQLEKETIREQYQGQVKGGKQQEAVDKIVCAEMRKMRSHGPDWRPQVTRKRPANGEHLNGNDRSGKRRRLSHNGFAADDSAHNIDDNYEDDGGSLDKPSLVVRINHKKCQVVLRNVRLVELAELTIGKTTSLIYAVLLDKLEKQLNRCKKDPIVDKVDDDAILPTISTTILSKALEDTDIDASDGIGKARAVEAEANGTNKNGHASGDNEDDDPFDEEPVPVRPEKRRNLGSARENHILYVGSHLDLLQKEGLIHLESNDGQGTYSVHFEEIMKRIQELELFQIIEENFGTEGHRLARLLHKLGRLDEKALEKRALMQQKDVRTKLAAMQLAGFIEIQEVPKDLANRVNNRTIFLCFIDIERLSDVLLDKIYQSMSRLLQRLVLERRTYTSVLEVTERSDLRHAAPEHYLEPKQLEQLKKYQRKEELLMEQIGRLDSLVGIFRDF</sequence>
<evidence type="ECO:0000256" key="7">
    <source>
        <dbReference type="ARBA" id="ARBA00023242"/>
    </source>
</evidence>
<dbReference type="OrthoDB" id="272392at2759"/>
<dbReference type="EMBL" id="CAJVRL010000045">
    <property type="protein sequence ID" value="CAG8952181.1"/>
    <property type="molecule type" value="Genomic_DNA"/>
</dbReference>
<gene>
    <name evidence="14" type="ORF">HYFRA_00000921</name>
</gene>
<dbReference type="Gene3D" id="1.10.10.10">
    <property type="entry name" value="Winged helix-like DNA-binding domain superfamily/Winged helix DNA-binding domain"/>
    <property type="match status" value="2"/>
</dbReference>
<comment type="caution">
    <text evidence="14">The sequence shown here is derived from an EMBL/GenBank/DDBJ whole genome shotgun (WGS) entry which is preliminary data.</text>
</comment>
<dbReference type="PANTHER" id="PTHR12949:SF0">
    <property type="entry name" value="DNA-DIRECTED RNA POLYMERASE III SUBUNIT RPC3"/>
    <property type="match status" value="1"/>
</dbReference>
<feature type="compositionally biased region" description="Polar residues" evidence="10">
    <location>
        <begin position="162"/>
        <end position="173"/>
    </location>
</feature>
<evidence type="ECO:0000259" key="11">
    <source>
        <dbReference type="Pfam" id="PF05645"/>
    </source>
</evidence>
<comment type="subcellular location">
    <subcellularLocation>
        <location evidence="1 9">Nucleus</location>
    </subcellularLocation>
</comment>
<evidence type="ECO:0000256" key="2">
    <source>
        <dbReference type="ARBA" id="ARBA00006835"/>
    </source>
</evidence>
<evidence type="ECO:0000259" key="12">
    <source>
        <dbReference type="Pfam" id="PF08221"/>
    </source>
</evidence>
<proteinExistence type="inferred from homology"/>
<evidence type="ECO:0000256" key="10">
    <source>
        <dbReference type="SAM" id="MobiDB-lite"/>
    </source>
</evidence>
<dbReference type="Proteomes" id="UP000696280">
    <property type="component" value="Unassembled WGS sequence"/>
</dbReference>
<dbReference type="Pfam" id="PF22536">
    <property type="entry name" value="WHD_POLR3C"/>
    <property type="match status" value="1"/>
</dbReference>
<keyword evidence="5 9" id="KW-0240">DNA-directed RNA polymerase</keyword>
<feature type="domain" description="DNA-directed RNA polymerase III subunit RPC3 winged-helix" evidence="13">
    <location>
        <begin position="501"/>
        <end position="574"/>
    </location>
</feature>
<dbReference type="InterPro" id="IPR036388">
    <property type="entry name" value="WH-like_DNA-bd_sf"/>
</dbReference>
<keyword evidence="7 9" id="KW-0539">Nucleus</keyword>
<feature type="region of interest" description="Disordered" evidence="10">
    <location>
        <begin position="255"/>
        <end position="287"/>
    </location>
</feature>
<evidence type="ECO:0000256" key="9">
    <source>
        <dbReference type="RuleBase" id="RU367076"/>
    </source>
</evidence>
<evidence type="ECO:0000256" key="1">
    <source>
        <dbReference type="ARBA" id="ARBA00004123"/>
    </source>
</evidence>
<dbReference type="GO" id="GO:0003697">
    <property type="term" value="F:single-stranded DNA binding"/>
    <property type="evidence" value="ECO:0007669"/>
    <property type="project" value="UniProtKB-UniRule"/>
</dbReference>
<accession>A0A9N9KRI7</accession>
<dbReference type="GO" id="GO:0005666">
    <property type="term" value="C:RNA polymerase III complex"/>
    <property type="evidence" value="ECO:0007669"/>
    <property type="project" value="UniProtKB-UniRule"/>
</dbReference>
<dbReference type="InterPro" id="IPR039748">
    <property type="entry name" value="RPC3"/>
</dbReference>
<evidence type="ECO:0000313" key="15">
    <source>
        <dbReference type="Proteomes" id="UP000696280"/>
    </source>
</evidence>